<sequence length="96" mass="10710">TVNNLGNLYADQGKLVEAEKMYQRALQGYEKTLGLDIATSYVPTLNTAYNLGLLYTRQGNVNEARKMYVRALAGYQTVFGADHDECKDVEEKLSAL</sequence>
<dbReference type="Pfam" id="PF13374">
    <property type="entry name" value="TPR_10"/>
    <property type="match status" value="2"/>
</dbReference>
<proteinExistence type="predicted"/>
<evidence type="ECO:0000313" key="1">
    <source>
        <dbReference type="EMBL" id="KAF2735262.1"/>
    </source>
</evidence>
<keyword evidence="2" id="KW-1185">Reference proteome</keyword>
<organism evidence="1 2">
    <name type="scientific">Polyplosphaeria fusca</name>
    <dbReference type="NCBI Taxonomy" id="682080"/>
    <lineage>
        <taxon>Eukaryota</taxon>
        <taxon>Fungi</taxon>
        <taxon>Dikarya</taxon>
        <taxon>Ascomycota</taxon>
        <taxon>Pezizomycotina</taxon>
        <taxon>Dothideomycetes</taxon>
        <taxon>Pleosporomycetidae</taxon>
        <taxon>Pleosporales</taxon>
        <taxon>Tetraplosphaeriaceae</taxon>
        <taxon>Polyplosphaeria</taxon>
    </lineage>
</organism>
<dbReference type="PANTHER" id="PTHR46082">
    <property type="entry name" value="ATP/GTP-BINDING PROTEIN-RELATED"/>
    <property type="match status" value="1"/>
</dbReference>
<name>A0A9P4R1U4_9PLEO</name>
<comment type="caution">
    <text evidence="1">The sequence shown here is derived from an EMBL/GenBank/DDBJ whole genome shotgun (WGS) entry which is preliminary data.</text>
</comment>
<gene>
    <name evidence="1" type="ORF">EJ04DRAFT_395228</name>
</gene>
<dbReference type="OrthoDB" id="626167at2759"/>
<dbReference type="InterPro" id="IPR053137">
    <property type="entry name" value="NLR-like"/>
</dbReference>
<dbReference type="Gene3D" id="1.25.40.10">
    <property type="entry name" value="Tetratricopeptide repeat domain"/>
    <property type="match status" value="1"/>
</dbReference>
<dbReference type="EMBL" id="ML996137">
    <property type="protein sequence ID" value="KAF2735262.1"/>
    <property type="molecule type" value="Genomic_DNA"/>
</dbReference>
<evidence type="ECO:0000313" key="2">
    <source>
        <dbReference type="Proteomes" id="UP000799444"/>
    </source>
</evidence>
<feature type="non-terminal residue" evidence="1">
    <location>
        <position position="96"/>
    </location>
</feature>
<dbReference type="InterPro" id="IPR011990">
    <property type="entry name" value="TPR-like_helical_dom_sf"/>
</dbReference>
<evidence type="ECO:0008006" key="3">
    <source>
        <dbReference type="Google" id="ProtNLM"/>
    </source>
</evidence>
<accession>A0A9P4R1U4</accession>
<protein>
    <recommendedName>
        <fullName evidence="3">Kinesin light chain</fullName>
    </recommendedName>
</protein>
<dbReference type="Proteomes" id="UP000799444">
    <property type="component" value="Unassembled WGS sequence"/>
</dbReference>
<dbReference type="PANTHER" id="PTHR46082:SF6">
    <property type="entry name" value="AAA+ ATPASE DOMAIN-CONTAINING PROTEIN-RELATED"/>
    <property type="match status" value="1"/>
</dbReference>
<dbReference type="AlphaFoldDB" id="A0A9P4R1U4"/>
<reference evidence="1" key="1">
    <citation type="journal article" date="2020" name="Stud. Mycol.">
        <title>101 Dothideomycetes genomes: a test case for predicting lifestyles and emergence of pathogens.</title>
        <authorList>
            <person name="Haridas S."/>
            <person name="Albert R."/>
            <person name="Binder M."/>
            <person name="Bloem J."/>
            <person name="Labutti K."/>
            <person name="Salamov A."/>
            <person name="Andreopoulos B."/>
            <person name="Baker S."/>
            <person name="Barry K."/>
            <person name="Bills G."/>
            <person name="Bluhm B."/>
            <person name="Cannon C."/>
            <person name="Castanera R."/>
            <person name="Culley D."/>
            <person name="Daum C."/>
            <person name="Ezra D."/>
            <person name="Gonzalez J."/>
            <person name="Henrissat B."/>
            <person name="Kuo A."/>
            <person name="Liang C."/>
            <person name="Lipzen A."/>
            <person name="Lutzoni F."/>
            <person name="Magnuson J."/>
            <person name="Mondo S."/>
            <person name="Nolan M."/>
            <person name="Ohm R."/>
            <person name="Pangilinan J."/>
            <person name="Park H.-J."/>
            <person name="Ramirez L."/>
            <person name="Alfaro M."/>
            <person name="Sun H."/>
            <person name="Tritt A."/>
            <person name="Yoshinaga Y."/>
            <person name="Zwiers L.-H."/>
            <person name="Turgeon B."/>
            <person name="Goodwin S."/>
            <person name="Spatafora J."/>
            <person name="Crous P."/>
            <person name="Grigoriev I."/>
        </authorList>
    </citation>
    <scope>NUCLEOTIDE SEQUENCE</scope>
    <source>
        <strain evidence="1">CBS 125425</strain>
    </source>
</reference>
<dbReference type="SUPFAM" id="SSF48452">
    <property type="entry name" value="TPR-like"/>
    <property type="match status" value="1"/>
</dbReference>
<feature type="non-terminal residue" evidence="1">
    <location>
        <position position="1"/>
    </location>
</feature>